<evidence type="ECO:0000313" key="4">
    <source>
        <dbReference type="Proteomes" id="UP000185427"/>
    </source>
</evidence>
<dbReference type="SUPFAM" id="SSF53756">
    <property type="entry name" value="UDP-Glycosyltransferase/glycogen phosphorylase"/>
    <property type="match status" value="1"/>
</dbReference>
<reference evidence="3 5" key="2">
    <citation type="submission" date="2019-10" db="EMBL/GenBank/DDBJ databases">
        <title>Genome Sequencing and assembly of Lactobacillus fermentum I2, a lactic acid bacteria.</title>
        <authorList>
            <person name="Lopes L.S."/>
            <person name="Persinoti G.F."/>
            <person name="Riano-Pachon D.M."/>
            <person name="Labate C.A."/>
        </authorList>
    </citation>
    <scope>NUCLEOTIDE SEQUENCE [LARGE SCALE GENOMIC DNA]</scope>
    <source>
        <strain evidence="3 5">I2</strain>
    </source>
</reference>
<evidence type="ECO:0000313" key="2">
    <source>
        <dbReference type="EMBL" id="APU45816.1"/>
    </source>
</evidence>
<dbReference type="Gene3D" id="3.40.50.2000">
    <property type="entry name" value="Glycogen Phosphorylase B"/>
    <property type="match status" value="2"/>
</dbReference>
<proteinExistence type="predicted"/>
<reference evidence="2 4" key="1">
    <citation type="submission" date="2016-12" db="EMBL/GenBank/DDBJ databases">
        <title>Complete Genome Sequence of Lactobacillus fermentum Strain SNUV175, a Probiotic for Treatment of Bacterial Vaginosis.</title>
        <authorList>
            <person name="Lee S."/>
            <person name="You H.J."/>
            <person name="Kwon B."/>
            <person name="Ko G."/>
        </authorList>
    </citation>
    <scope>NUCLEOTIDE SEQUENCE [LARGE SCALE GENOMIC DNA]</scope>
    <source>
        <strain evidence="2 4">SNUV175</strain>
    </source>
</reference>
<dbReference type="OrthoDB" id="570545at2"/>
<dbReference type="RefSeq" id="WP_003685694.1">
    <property type="nucleotide sequence ID" value="NZ_BJLV01000052.1"/>
</dbReference>
<organism evidence="2 4">
    <name type="scientific">Limosilactobacillus fermentum</name>
    <name type="common">Lactobacillus fermentum</name>
    <dbReference type="NCBI Taxonomy" id="1613"/>
    <lineage>
        <taxon>Bacteria</taxon>
        <taxon>Bacillati</taxon>
        <taxon>Bacillota</taxon>
        <taxon>Bacilli</taxon>
        <taxon>Lactobacillales</taxon>
        <taxon>Lactobacillaceae</taxon>
        <taxon>Limosilactobacillus</taxon>
    </lineage>
</organism>
<dbReference type="GO" id="GO:0016757">
    <property type="term" value="F:glycosyltransferase activity"/>
    <property type="evidence" value="ECO:0007669"/>
    <property type="project" value="InterPro"/>
</dbReference>
<evidence type="ECO:0000313" key="5">
    <source>
        <dbReference type="Proteomes" id="UP000466799"/>
    </source>
</evidence>
<protein>
    <submittedName>
        <fullName evidence="3">Glycosyltransferase</fullName>
    </submittedName>
    <submittedName>
        <fullName evidence="2">Poly(Glycerol-phosphate) alpha-glucosyltransferase</fullName>
    </submittedName>
</protein>
<accession>A0A0F4HCU9</accession>
<dbReference type="AlphaFoldDB" id="A0A0F4HCU9"/>
<name>A0A0F4HCU9_LIMFE</name>
<keyword evidence="2" id="KW-0808">Transferase</keyword>
<gene>
    <name evidence="2" type="ORF">BUW47_04950</name>
    <name evidence="3" type="ORF">GC247_01670</name>
</gene>
<dbReference type="Proteomes" id="UP000466799">
    <property type="component" value="Unassembled WGS sequence"/>
</dbReference>
<dbReference type="Pfam" id="PF00534">
    <property type="entry name" value="Glycos_transf_1"/>
    <property type="match status" value="1"/>
</dbReference>
<dbReference type="PANTHER" id="PTHR12526">
    <property type="entry name" value="GLYCOSYLTRANSFERASE"/>
    <property type="match status" value="1"/>
</dbReference>
<evidence type="ECO:0000313" key="3">
    <source>
        <dbReference type="EMBL" id="MPQ34650.1"/>
    </source>
</evidence>
<dbReference type="PATRIC" id="fig|1613.32.peg.902"/>
<dbReference type="EMBL" id="WHJL01000009">
    <property type="protein sequence ID" value="MPQ34650.1"/>
    <property type="molecule type" value="Genomic_DNA"/>
</dbReference>
<evidence type="ECO:0000259" key="1">
    <source>
        <dbReference type="Pfam" id="PF00534"/>
    </source>
</evidence>
<sequence>MLFFFNDNIQENKSGIEHAQIKRLNLFKKFNQPAKIVIRQYSNELHHVTNAAGIDDADLVNLFDYFQEARLVKAKKVTLQDLTFDPRWKRRADGVSYNYYDGDRRVIYVRRHQRDKHVMNVQYFDRFGKLVKVSWYDNRGFLSVDQLYDWSNQITVQNYFTPTHRLAMTATTTLDKRQKETTVYHLYDYQGQDLQFANFDELTRFFYDQIANDRELTGPGPVGCIVDRSYELGWAVLNMKTRIFRVLQLHNDHVNNPADMLHSPLNYNYDWGLRHLSEWDGVIALTPSQQVDVTDRFGKVAKKVYRVPGAIVPDERLAAKHIPMKKRHRHEVIVIARLSPEKQQDHLLEVWPQILKAVPDAQLNLWGYSNDNFDQKLKQMVKDEHLEKSVHFRGYTTDVGKVNDEAQLMVLPSSAEGLPLSLVEGQSHGLPIVANDIKYGPRDIIVDGQDGLLTQNGDKAGLAAAIIDLLEDDDKRQRFSDQAYQDSERYSEANVMKLWQEIIDDMNEGAAK</sequence>
<dbReference type="EMBL" id="CP019030">
    <property type="protein sequence ID" value="APU45816.1"/>
    <property type="molecule type" value="Genomic_DNA"/>
</dbReference>
<dbReference type="InterPro" id="IPR001296">
    <property type="entry name" value="Glyco_trans_1"/>
</dbReference>
<dbReference type="OMA" id="MYYFLND"/>
<dbReference type="PANTHER" id="PTHR12526:SF630">
    <property type="entry name" value="GLYCOSYLTRANSFERASE"/>
    <property type="match status" value="1"/>
</dbReference>
<dbReference type="Proteomes" id="UP000185427">
    <property type="component" value="Chromosome"/>
</dbReference>
<feature type="domain" description="Glycosyl transferase family 1" evidence="1">
    <location>
        <begin position="329"/>
        <end position="485"/>
    </location>
</feature>